<evidence type="ECO:0000313" key="2">
    <source>
        <dbReference type="EMBL" id="RAN61338.1"/>
    </source>
</evidence>
<comment type="caution">
    <text evidence="2">The sequence shown here is derived from an EMBL/GenBank/DDBJ whole genome shotgun (WGS) entry which is preliminary data.</text>
</comment>
<evidence type="ECO:0000313" key="3">
    <source>
        <dbReference type="Proteomes" id="UP000249099"/>
    </source>
</evidence>
<feature type="non-terminal residue" evidence="2">
    <location>
        <position position="355"/>
    </location>
</feature>
<feature type="transmembrane region" description="Helical" evidence="1">
    <location>
        <begin position="312"/>
        <end position="338"/>
    </location>
</feature>
<dbReference type="EMBL" id="NAQV01000071">
    <property type="protein sequence ID" value="RAN61338.1"/>
    <property type="molecule type" value="Genomic_DNA"/>
</dbReference>
<keyword evidence="1" id="KW-0812">Transmembrane</keyword>
<keyword evidence="1" id="KW-0472">Membrane</keyword>
<feature type="transmembrane region" description="Helical" evidence="1">
    <location>
        <begin position="15"/>
        <end position="35"/>
    </location>
</feature>
<accession>A0A328KEP7</accession>
<proteinExistence type="predicted"/>
<sequence length="355" mass="41215">MNYDTTFFIKRLLKMRLWLVYGLGIIIVSIGFFIYQRYQVNQMIVLEEFLMQQSIDIISDNVKYLDNSGNDVEYPEEMISFEKGVLQREQQKLDTFQQRKNDAYQLAYIDYIQHKRTEPKFADPLLMFEDEISRQDYIDRIDHYKQDFKQTLLQYQTDEEPLEFETASIALPNHLNLMIDLLTHPIGISTIVILSSIIYTQMLIGDSDKFHLIEVPSRKRWLIGEQLNSLSIIVVSALLILLINAVLALTIGEPLFGWHPSFFSKVVMEEVVYPKITQGLYLAVGFGVLVVLSFLSVQLFSHLLILSRQVVFSVVGLGMIIIGGVEFTSSTSILQSWWNPFYLFHWQDILLKNST</sequence>
<dbReference type="RefSeq" id="WP_181452918.1">
    <property type="nucleotide sequence ID" value="NZ_NAQV01000071.1"/>
</dbReference>
<reference evidence="2 3" key="1">
    <citation type="submission" date="2017-03" db="EMBL/GenBank/DDBJ databases">
        <title>wgs assembly of Dolosigranulum pigrum KPL CDC strains.</title>
        <authorList>
            <person name="Brugger S.D."/>
            <person name="Pettigrew M."/>
            <person name="Kong Y."/>
            <person name="Lemon K.P."/>
        </authorList>
    </citation>
    <scope>NUCLEOTIDE SEQUENCE [LARGE SCALE GENOMIC DNA]</scope>
    <source>
        <strain evidence="2 3">KPL1931_CDC4294-98</strain>
    </source>
</reference>
<feature type="transmembrane region" description="Helical" evidence="1">
    <location>
        <begin position="280"/>
        <end position="300"/>
    </location>
</feature>
<name>A0A328KEP7_9LACT</name>
<evidence type="ECO:0000256" key="1">
    <source>
        <dbReference type="SAM" id="Phobius"/>
    </source>
</evidence>
<gene>
    <name evidence="2" type="ORF">B8A44_09760</name>
</gene>
<dbReference type="Proteomes" id="UP000249099">
    <property type="component" value="Unassembled WGS sequence"/>
</dbReference>
<protein>
    <submittedName>
        <fullName evidence="2">Uncharacterized protein</fullName>
    </submittedName>
</protein>
<keyword evidence="1" id="KW-1133">Transmembrane helix</keyword>
<organism evidence="2 3">
    <name type="scientific">Dolosigranulum pigrum</name>
    <dbReference type="NCBI Taxonomy" id="29394"/>
    <lineage>
        <taxon>Bacteria</taxon>
        <taxon>Bacillati</taxon>
        <taxon>Bacillota</taxon>
        <taxon>Bacilli</taxon>
        <taxon>Lactobacillales</taxon>
        <taxon>Carnobacteriaceae</taxon>
        <taxon>Dolosigranulum</taxon>
    </lineage>
</organism>
<dbReference type="AlphaFoldDB" id="A0A328KEP7"/>
<feature type="transmembrane region" description="Helical" evidence="1">
    <location>
        <begin position="227"/>
        <end position="251"/>
    </location>
</feature>